<dbReference type="EMBL" id="LR796861">
    <property type="protein sequence ID" value="CAB4171008.1"/>
    <property type="molecule type" value="Genomic_DNA"/>
</dbReference>
<organism evidence="3">
    <name type="scientific">uncultured Caudovirales phage</name>
    <dbReference type="NCBI Taxonomy" id="2100421"/>
    <lineage>
        <taxon>Viruses</taxon>
        <taxon>Duplodnaviria</taxon>
        <taxon>Heunggongvirae</taxon>
        <taxon>Uroviricota</taxon>
        <taxon>Caudoviricetes</taxon>
        <taxon>Peduoviridae</taxon>
        <taxon>Maltschvirus</taxon>
        <taxon>Maltschvirus maltsch</taxon>
    </lineage>
</organism>
<dbReference type="EMBL" id="LR797019">
    <property type="protein sequence ID" value="CAB4181907.1"/>
    <property type="molecule type" value="Genomic_DNA"/>
</dbReference>
<evidence type="ECO:0000313" key="2">
    <source>
        <dbReference type="EMBL" id="CAB4181907.1"/>
    </source>
</evidence>
<dbReference type="EMBL" id="LR797272">
    <property type="protein sequence ID" value="CAB4197960.1"/>
    <property type="molecule type" value="Genomic_DNA"/>
</dbReference>
<sequence>MKVAINRCFGGFGISDKAFEKLLTRKGIAFDKIEPKEKSLISGVSYYAAGHSGDDDHYLSEYDFCSDRSDPDLIAVIEEMQGEADGWAAEIAIVEIPDDVKWHIHEYDGLEHVAEDHRTWYGD</sequence>
<evidence type="ECO:0000313" key="1">
    <source>
        <dbReference type="EMBL" id="CAB4171008.1"/>
    </source>
</evidence>
<protein>
    <submittedName>
        <fullName evidence="3">Uncharacterized protein</fullName>
    </submittedName>
</protein>
<accession>A0A6J5RKF0</accession>
<evidence type="ECO:0000313" key="3">
    <source>
        <dbReference type="EMBL" id="CAB4197960.1"/>
    </source>
</evidence>
<proteinExistence type="predicted"/>
<evidence type="ECO:0000313" key="4">
    <source>
        <dbReference type="EMBL" id="CAB4211297.1"/>
    </source>
</evidence>
<dbReference type="EMBL" id="LR798454">
    <property type="protein sequence ID" value="CAB5238209.1"/>
    <property type="molecule type" value="Genomic_DNA"/>
</dbReference>
<reference evidence="3" key="1">
    <citation type="submission" date="2020-05" db="EMBL/GenBank/DDBJ databases">
        <authorList>
            <person name="Chiriac C."/>
            <person name="Salcher M."/>
            <person name="Ghai R."/>
            <person name="Kavagutti S V."/>
        </authorList>
    </citation>
    <scope>NUCLEOTIDE SEQUENCE</scope>
</reference>
<dbReference type="EMBL" id="LR797375">
    <property type="protein sequence ID" value="CAB4211297.1"/>
    <property type="molecule type" value="Genomic_DNA"/>
</dbReference>
<evidence type="ECO:0000313" key="5">
    <source>
        <dbReference type="EMBL" id="CAB5238209.1"/>
    </source>
</evidence>
<name>A0A6J5RKF0_9CAUD</name>
<gene>
    <name evidence="2" type="ORF">UFOVP1066_75</name>
    <name evidence="3" type="ORF">UFOVP1315_40</name>
    <name evidence="4" type="ORF">UFOVP1421_1</name>
    <name evidence="5" type="ORF">UFOVP1525_11</name>
    <name evidence="1" type="ORF">UFOVP909_196</name>
</gene>